<feature type="compositionally biased region" description="Basic and acidic residues" evidence="1">
    <location>
        <begin position="296"/>
        <end position="307"/>
    </location>
</feature>
<proteinExistence type="predicted"/>
<evidence type="ECO:0000313" key="2">
    <source>
        <dbReference type="EMBL" id="KAL3656209.1"/>
    </source>
</evidence>
<gene>
    <name evidence="2" type="ORF">V7S43_018961</name>
</gene>
<accession>A0ABD3ET69</accession>
<organism evidence="2 3">
    <name type="scientific">Phytophthora oleae</name>
    <dbReference type="NCBI Taxonomy" id="2107226"/>
    <lineage>
        <taxon>Eukaryota</taxon>
        <taxon>Sar</taxon>
        <taxon>Stramenopiles</taxon>
        <taxon>Oomycota</taxon>
        <taxon>Peronosporomycetes</taxon>
        <taxon>Peronosporales</taxon>
        <taxon>Peronosporaceae</taxon>
        <taxon>Phytophthora</taxon>
    </lineage>
</organism>
<dbReference type="Proteomes" id="UP001632037">
    <property type="component" value="Unassembled WGS sequence"/>
</dbReference>
<evidence type="ECO:0008006" key="4">
    <source>
        <dbReference type="Google" id="ProtNLM"/>
    </source>
</evidence>
<dbReference type="EMBL" id="JBIMZQ010000092">
    <property type="protein sequence ID" value="KAL3656209.1"/>
    <property type="molecule type" value="Genomic_DNA"/>
</dbReference>
<evidence type="ECO:0000256" key="1">
    <source>
        <dbReference type="SAM" id="MobiDB-lite"/>
    </source>
</evidence>
<feature type="region of interest" description="Disordered" evidence="1">
    <location>
        <begin position="113"/>
        <end position="174"/>
    </location>
</feature>
<evidence type="ECO:0000313" key="3">
    <source>
        <dbReference type="Proteomes" id="UP001632037"/>
    </source>
</evidence>
<reference evidence="2 3" key="1">
    <citation type="submission" date="2024-09" db="EMBL/GenBank/DDBJ databases">
        <title>Genome sequencing and assembly of Phytophthora oleae, isolate VK10A, causative agent of rot of olive drupes.</title>
        <authorList>
            <person name="Conti Taguali S."/>
            <person name="Riolo M."/>
            <person name="La Spada F."/>
            <person name="Cacciola S.O."/>
            <person name="Dionisio G."/>
        </authorList>
    </citation>
    <scope>NUCLEOTIDE SEQUENCE [LARGE SCALE GENOMIC DNA]</scope>
    <source>
        <strain evidence="2 3">VK10A</strain>
    </source>
</reference>
<sequence>MEMKNSETPLDFFYRLNSAAGKADVDFRKSSKRLEKHVLIFITKLKDARLKTSLQGQRFRNISDLEYALQQYEDAWRTGDHDMTVTRPRDFRADNIPRGQFKPKRLNRTYVARDVDSESSDDSDCEYHRRSLKTDDVPRVQTEDSRAHGMTSELNRDGVTEQTTSSAPATVPTSATTDWTQTLTNEVYRMMDNMGWRAPSQSPTGSSGQGFHQMRRDNPEYWNEFCEKCHRSGHSEEDCWTDVMCDQCLEKGHPTRMCRVPPCEVCGKMHPRRPCEDLKTLETLKKLARQGALENMPDHLLEKRLGDEADSGNQSNQ</sequence>
<protein>
    <recommendedName>
        <fullName evidence="4">CCHC-type domain-containing protein</fullName>
    </recommendedName>
</protein>
<feature type="compositionally biased region" description="Basic and acidic residues" evidence="1">
    <location>
        <begin position="125"/>
        <end position="147"/>
    </location>
</feature>
<name>A0ABD3ET69_9STRA</name>
<feature type="compositionally biased region" description="Low complexity" evidence="1">
    <location>
        <begin position="163"/>
        <end position="174"/>
    </location>
</feature>
<dbReference type="AlphaFoldDB" id="A0ABD3ET69"/>
<comment type="caution">
    <text evidence="2">The sequence shown here is derived from an EMBL/GenBank/DDBJ whole genome shotgun (WGS) entry which is preliminary data.</text>
</comment>
<keyword evidence="3" id="KW-1185">Reference proteome</keyword>
<feature type="region of interest" description="Disordered" evidence="1">
    <location>
        <begin position="293"/>
        <end position="317"/>
    </location>
</feature>